<dbReference type="RefSeq" id="WP_014161107.1">
    <property type="nucleotide sequence ID" value="NC_016147.2"/>
</dbReference>
<proteinExistence type="predicted"/>
<dbReference type="HOGENOM" id="CLU_1925820_0_0_6"/>
<evidence type="ECO:0000313" key="2">
    <source>
        <dbReference type="Proteomes" id="UP000005870"/>
    </source>
</evidence>
<sequence>MSKVTFHVSDEKHAQVAGSQKEFLEGLAKRIESGEALTSRMEQTFAAGAIRAFAASIPMGPKRKQGPAPKFCHGSEALVYAVGRANGLTHGQALERIADRVGVSEQAVEKAIKKYRPGAFDMVGIPDPGNQ</sequence>
<gene>
    <name evidence="1" type="ordered locus">DSC_11450</name>
</gene>
<protein>
    <submittedName>
        <fullName evidence="1">Uncharacterized protein</fullName>
    </submittedName>
</protein>
<dbReference type="AlphaFoldDB" id="G7UQ50"/>
<dbReference type="Proteomes" id="UP000005870">
    <property type="component" value="Chromosome"/>
</dbReference>
<evidence type="ECO:0000313" key="1">
    <source>
        <dbReference type="EMBL" id="AER56934.1"/>
    </source>
</evidence>
<dbReference type="STRING" id="1045855.DSC_11450"/>
<organism evidence="1 2">
    <name type="scientific">Pseudoxanthomonas spadix (strain BD-a59)</name>
    <dbReference type="NCBI Taxonomy" id="1045855"/>
    <lineage>
        <taxon>Bacteria</taxon>
        <taxon>Pseudomonadati</taxon>
        <taxon>Pseudomonadota</taxon>
        <taxon>Gammaproteobacteria</taxon>
        <taxon>Lysobacterales</taxon>
        <taxon>Lysobacteraceae</taxon>
        <taxon>Pseudoxanthomonas</taxon>
    </lineage>
</organism>
<name>G7UQ50_PSEUP</name>
<dbReference type="KEGG" id="psd:DSC_11450"/>
<accession>G7UQ50</accession>
<keyword evidence="2" id="KW-1185">Reference proteome</keyword>
<dbReference type="EMBL" id="CP003093">
    <property type="protein sequence ID" value="AER56934.1"/>
    <property type="molecule type" value="Genomic_DNA"/>
</dbReference>
<reference evidence="1 2" key="1">
    <citation type="journal article" date="2012" name="J. Bacteriol.">
        <title>Complete Genome Sequence of the BTEX-Degrading Bacterium Pseudoxanthomonas spadix BD-a59.</title>
        <authorList>
            <person name="Lee S.H."/>
            <person name="Jin H.M."/>
            <person name="Lee H.J."/>
            <person name="Kim J.M."/>
            <person name="Jeon C.O."/>
        </authorList>
    </citation>
    <scope>NUCLEOTIDE SEQUENCE [LARGE SCALE GENOMIC DNA]</scope>
    <source>
        <strain evidence="1 2">BD-a59</strain>
    </source>
</reference>